<evidence type="ECO:0000313" key="1">
    <source>
        <dbReference type="EMBL" id="RPF71811.1"/>
    </source>
</evidence>
<dbReference type="RefSeq" id="WP_123880598.1">
    <property type="nucleotide sequence ID" value="NZ_RPFZ01000001.1"/>
</dbReference>
<comment type="caution">
    <text evidence="1">The sequence shown here is derived from an EMBL/GenBank/DDBJ whole genome shotgun (WGS) entry which is preliminary data.</text>
</comment>
<name>A0A3N5DRK1_9SPHN</name>
<dbReference type="InterPro" id="IPR023198">
    <property type="entry name" value="PGP-like_dom2"/>
</dbReference>
<dbReference type="OrthoDB" id="9807742at2"/>
<dbReference type="Gene3D" id="1.10.150.240">
    <property type="entry name" value="Putative phosphatase, domain 2"/>
    <property type="match status" value="1"/>
</dbReference>
<dbReference type="Gene3D" id="3.40.50.1000">
    <property type="entry name" value="HAD superfamily/HAD-like"/>
    <property type="match status" value="1"/>
</dbReference>
<proteinExistence type="predicted"/>
<dbReference type="PRINTS" id="PR00413">
    <property type="entry name" value="HADHALOGNASE"/>
</dbReference>
<gene>
    <name evidence="1" type="ORF">EG799_09410</name>
</gene>
<dbReference type="AlphaFoldDB" id="A0A3N5DRK1"/>
<dbReference type="InterPro" id="IPR036412">
    <property type="entry name" value="HAD-like_sf"/>
</dbReference>
<dbReference type="SUPFAM" id="SSF56784">
    <property type="entry name" value="HAD-like"/>
    <property type="match status" value="1"/>
</dbReference>
<dbReference type="InterPro" id="IPR023214">
    <property type="entry name" value="HAD_sf"/>
</dbReference>
<dbReference type="EMBL" id="RPFZ01000001">
    <property type="protein sequence ID" value="RPF71811.1"/>
    <property type="molecule type" value="Genomic_DNA"/>
</dbReference>
<reference evidence="1 2" key="1">
    <citation type="submission" date="2018-11" db="EMBL/GenBank/DDBJ databases">
        <title>Erythrobacter spongiae sp. nov., isolated from a marine sponge.</title>
        <authorList>
            <person name="Zhuang L."/>
            <person name="Luo L."/>
        </authorList>
    </citation>
    <scope>NUCLEOTIDE SEQUENCE [LARGE SCALE GENOMIC DNA]</scope>
    <source>
        <strain evidence="1 2">HN-E23</strain>
    </source>
</reference>
<dbReference type="Proteomes" id="UP000275232">
    <property type="component" value="Unassembled WGS sequence"/>
</dbReference>
<evidence type="ECO:0000313" key="2">
    <source>
        <dbReference type="Proteomes" id="UP000275232"/>
    </source>
</evidence>
<accession>A0A3N5DRK1</accession>
<protein>
    <submittedName>
        <fullName evidence="1">HAD family phosphatase</fullName>
    </submittedName>
</protein>
<dbReference type="PANTHER" id="PTHR43611">
    <property type="entry name" value="ALPHA-D-GLUCOSE 1-PHOSPHATE PHOSPHATASE"/>
    <property type="match status" value="1"/>
</dbReference>
<keyword evidence="2" id="KW-1185">Reference proteome</keyword>
<dbReference type="NCBIfam" id="TIGR01509">
    <property type="entry name" value="HAD-SF-IA-v3"/>
    <property type="match status" value="1"/>
</dbReference>
<dbReference type="Pfam" id="PF00702">
    <property type="entry name" value="Hydrolase"/>
    <property type="match status" value="1"/>
</dbReference>
<dbReference type="PANTHER" id="PTHR43611:SF3">
    <property type="entry name" value="FLAVIN MONONUCLEOTIDE HYDROLASE 1, CHLOROPLATIC"/>
    <property type="match status" value="1"/>
</dbReference>
<dbReference type="CDD" id="cd02603">
    <property type="entry name" value="HAD_sEH-N_like"/>
    <property type="match status" value="1"/>
</dbReference>
<organism evidence="1 2">
    <name type="scientific">Aurantiacibacter spongiae</name>
    <dbReference type="NCBI Taxonomy" id="2488860"/>
    <lineage>
        <taxon>Bacteria</taxon>
        <taxon>Pseudomonadati</taxon>
        <taxon>Pseudomonadota</taxon>
        <taxon>Alphaproteobacteria</taxon>
        <taxon>Sphingomonadales</taxon>
        <taxon>Erythrobacteraceae</taxon>
        <taxon>Aurantiacibacter</taxon>
    </lineage>
</organism>
<sequence>MSGVDASAVPAAVVFDVGMVLYRWDLRLLFGQLIEDESELDWFCANVVTPEWHFQHDAGRPLDEMVPELQARHPDHAHVIEAYRTRFNETIPGPVEGTHAIVRRLTGAGVPVYGLTNFGAEFWDGFRPGQDIFDGFRDIVVSGREKVAKPDPEIYAIAERRFGHPPGELFFIDDRADNIAAAKARGWHGHLFTDSRTLEVALRNAGLLP</sequence>
<dbReference type="InterPro" id="IPR006439">
    <property type="entry name" value="HAD-SF_hydro_IA"/>
</dbReference>